<gene>
    <name evidence="1" type="ORF">FAZ21_02810</name>
</gene>
<protein>
    <submittedName>
        <fullName evidence="1">Uncharacterized protein</fullName>
    </submittedName>
</protein>
<reference evidence="1 2" key="1">
    <citation type="submission" date="2019-04" db="EMBL/GenBank/DDBJ databases">
        <title>Chitiniphilus eburnea sp. nov., a novel chitinolytic bacterium isolated from aquaculture sludge.</title>
        <authorList>
            <person name="Sheng M."/>
        </authorList>
    </citation>
    <scope>NUCLEOTIDE SEQUENCE [LARGE SCALE GENOMIC DNA]</scope>
    <source>
        <strain evidence="1 2">HX-2-15</strain>
    </source>
</reference>
<name>A0A4U0QA71_9NEIS</name>
<dbReference type="AlphaFoldDB" id="A0A4U0QA71"/>
<comment type="caution">
    <text evidence="1">The sequence shown here is derived from an EMBL/GenBank/DDBJ whole genome shotgun (WGS) entry which is preliminary data.</text>
</comment>
<evidence type="ECO:0000313" key="1">
    <source>
        <dbReference type="EMBL" id="TJZ77292.1"/>
    </source>
</evidence>
<evidence type="ECO:0000313" key="2">
    <source>
        <dbReference type="Proteomes" id="UP000310016"/>
    </source>
</evidence>
<dbReference type="RefSeq" id="WP_136771768.1">
    <property type="nucleotide sequence ID" value="NZ_CP156074.1"/>
</dbReference>
<accession>A0A4U0QA71</accession>
<proteinExistence type="predicted"/>
<sequence length="332" mass="36253">MSAVRIFLSGVASASHLLYVGAYVEARLQAGDRIVIVCLGFSRFLGRQHVDLDEVRRGLPTHPALRIVGPEAGWGGLRGETLVYLAVGAPGIKPWLRLKRANPWRPLRCVVVDEGLGSYGDWRARLAAIRREGGKGWRAALRAWVVATAQRILADQRWALYQPHGTGWQVEPRIAAWFRARQTGVADDARRLYFISQPWVELGQVEVAQYRTLLDELRHMASVAGLALLVRPHPAEDRAKYGDLPLDVTDGPIELSRLAAGAVAVVGFNSTALVNLAAIHGRPVFRIELPALAVVEAGLAPRQRSLLDAFLPLPRPAGELASWLATLPGATP</sequence>
<dbReference type="Proteomes" id="UP000310016">
    <property type="component" value="Unassembled WGS sequence"/>
</dbReference>
<organism evidence="1 2">
    <name type="scientific">Chitiniphilus eburneus</name>
    <dbReference type="NCBI Taxonomy" id="2571148"/>
    <lineage>
        <taxon>Bacteria</taxon>
        <taxon>Pseudomonadati</taxon>
        <taxon>Pseudomonadota</taxon>
        <taxon>Betaproteobacteria</taxon>
        <taxon>Neisseriales</taxon>
        <taxon>Chitinibacteraceae</taxon>
        <taxon>Chitiniphilus</taxon>
    </lineage>
</organism>
<keyword evidence="2" id="KW-1185">Reference proteome</keyword>
<dbReference type="OrthoDB" id="196926at2"/>
<dbReference type="EMBL" id="SUMF01000002">
    <property type="protein sequence ID" value="TJZ77292.1"/>
    <property type="molecule type" value="Genomic_DNA"/>
</dbReference>